<dbReference type="Proteomes" id="UP000613177">
    <property type="component" value="Unassembled WGS sequence"/>
</dbReference>
<protein>
    <submittedName>
        <fullName evidence="1">Uncharacterized protein</fullName>
    </submittedName>
</protein>
<sequence length="341" mass="38771">GNADSAILPLNWKPGTDHMSKLLLNDPNVINLIVRFLVGEIAPENSYTIAQTEWANNSRPDMLYTPRAEVTETMPPILIGIQYLVDQDFMLRLIRYASSTYNRYRVFPLVLVIAIKGFSSTTFRREFTVSSKGFLLEANCLFWAKQCLLLSADSIVGHLNQTMLGPMVALGYVITSHPPCLVPTQHKDNPTLMMLFSIAREILSKEDSKKSEKANLIYRLEKVKKDFETILDEDDNQGSNKNKTRQSAEDGIRLIEKVQKDLESGSDSIEEDNNTVANYILDDAQFVESLTVPGKNKNWKDIFDKGKAKGNFKSYKSADSLKSSYYHIQRRKKQKMDLEKN</sequence>
<feature type="non-terminal residue" evidence="1">
    <location>
        <position position="1"/>
    </location>
</feature>
<dbReference type="AlphaFoldDB" id="A0A8H7VTT7"/>
<keyword evidence="2" id="KW-1185">Reference proteome</keyword>
<accession>A0A8H7VTT7</accession>
<name>A0A8H7VTT7_9FUNG</name>
<reference evidence="1" key="1">
    <citation type="submission" date="2021-01" db="EMBL/GenBank/DDBJ databases">
        <title>Metabolic potential, ecology and presence of endohyphal bacteria is reflected in genomic diversity of Mucoromycotina.</title>
        <authorList>
            <person name="Muszewska A."/>
            <person name="Okrasinska A."/>
            <person name="Steczkiewicz K."/>
            <person name="Drgas O."/>
            <person name="Orlowska M."/>
            <person name="Perlinska-Lenart U."/>
            <person name="Aleksandrzak-Piekarczyk T."/>
            <person name="Szatraj K."/>
            <person name="Zielenkiewicz U."/>
            <person name="Pilsyk S."/>
            <person name="Malc E."/>
            <person name="Mieczkowski P."/>
            <person name="Kruszewska J.S."/>
            <person name="Biernat P."/>
            <person name="Pawlowska J."/>
        </authorList>
    </citation>
    <scope>NUCLEOTIDE SEQUENCE</scope>
    <source>
        <strain evidence="1">WA0000018081</strain>
    </source>
</reference>
<evidence type="ECO:0000313" key="1">
    <source>
        <dbReference type="EMBL" id="KAG2232850.1"/>
    </source>
</evidence>
<organism evidence="1 2">
    <name type="scientific">Thamnidium elegans</name>
    <dbReference type="NCBI Taxonomy" id="101142"/>
    <lineage>
        <taxon>Eukaryota</taxon>
        <taxon>Fungi</taxon>
        <taxon>Fungi incertae sedis</taxon>
        <taxon>Mucoromycota</taxon>
        <taxon>Mucoromycotina</taxon>
        <taxon>Mucoromycetes</taxon>
        <taxon>Mucorales</taxon>
        <taxon>Mucorineae</taxon>
        <taxon>Mucoraceae</taxon>
        <taxon>Thamnidium</taxon>
    </lineage>
</organism>
<evidence type="ECO:0000313" key="2">
    <source>
        <dbReference type="Proteomes" id="UP000613177"/>
    </source>
</evidence>
<gene>
    <name evidence="1" type="ORF">INT48_006302</name>
</gene>
<dbReference type="EMBL" id="JAEPRE010000097">
    <property type="protein sequence ID" value="KAG2232850.1"/>
    <property type="molecule type" value="Genomic_DNA"/>
</dbReference>
<proteinExistence type="predicted"/>
<comment type="caution">
    <text evidence="1">The sequence shown here is derived from an EMBL/GenBank/DDBJ whole genome shotgun (WGS) entry which is preliminary data.</text>
</comment>